<comment type="caution">
    <text evidence="2">The sequence shown here is derived from an EMBL/GenBank/DDBJ whole genome shotgun (WGS) entry which is preliminary data.</text>
</comment>
<name>A0A8J6XBA3_9CYAN</name>
<evidence type="ECO:0000259" key="1">
    <source>
        <dbReference type="Pfam" id="PF13808"/>
    </source>
</evidence>
<feature type="domain" description="H repeat-associated protein N-terminal" evidence="1">
    <location>
        <begin position="2"/>
        <end position="40"/>
    </location>
</feature>
<sequence>MAIEPYGKAKQEWLEKFLDLPNGIPSHDTFARVLGALEPPIVAGRFFKLGEQYQ</sequence>
<evidence type="ECO:0000313" key="3">
    <source>
        <dbReference type="Proteomes" id="UP000629098"/>
    </source>
</evidence>
<keyword evidence="3" id="KW-1185">Reference proteome</keyword>
<dbReference type="RefSeq" id="WP_190826273.1">
    <property type="nucleotide sequence ID" value="NZ_CAWPPI010000033.1"/>
</dbReference>
<organism evidence="2 3">
    <name type="scientific">Iningainema tapete BLCC-T55</name>
    <dbReference type="NCBI Taxonomy" id="2748662"/>
    <lineage>
        <taxon>Bacteria</taxon>
        <taxon>Bacillati</taxon>
        <taxon>Cyanobacteriota</taxon>
        <taxon>Cyanophyceae</taxon>
        <taxon>Nostocales</taxon>
        <taxon>Scytonemataceae</taxon>
        <taxon>Iningainema tapete</taxon>
    </lineage>
</organism>
<evidence type="ECO:0000313" key="2">
    <source>
        <dbReference type="EMBL" id="MBD2771980.1"/>
    </source>
</evidence>
<proteinExistence type="predicted"/>
<dbReference type="Pfam" id="PF13808">
    <property type="entry name" value="DDE_Tnp_1_assoc"/>
    <property type="match status" value="1"/>
</dbReference>
<dbReference type="EMBL" id="JACXAE010000033">
    <property type="protein sequence ID" value="MBD2771980.1"/>
    <property type="molecule type" value="Genomic_DNA"/>
</dbReference>
<reference evidence="2" key="1">
    <citation type="submission" date="2020-09" db="EMBL/GenBank/DDBJ databases">
        <title>Iningainema tapete sp. nov. (Scytonemataceae, Cyanobacteria) from greenhouses in central Florida (USA) produces two types of nodularin with biosynthetic potential for microcystin-LR and anabaenopeptins.</title>
        <authorList>
            <person name="Berthold D.E."/>
            <person name="Lefler F.W."/>
            <person name="Huang I.-S."/>
            <person name="Abdulla H."/>
            <person name="Zimba P.V."/>
            <person name="Laughinghouse H.D. IV."/>
        </authorList>
    </citation>
    <scope>NUCLEOTIDE SEQUENCE</scope>
    <source>
        <strain evidence="2">BLCCT55</strain>
    </source>
</reference>
<dbReference type="Proteomes" id="UP000629098">
    <property type="component" value="Unassembled WGS sequence"/>
</dbReference>
<accession>A0A8J6XBA3</accession>
<dbReference type="AlphaFoldDB" id="A0A8J6XBA3"/>
<dbReference type="InterPro" id="IPR032806">
    <property type="entry name" value="YbfD_N"/>
</dbReference>
<gene>
    <name evidence="2" type="ORF">ICL16_07725</name>
</gene>
<protein>
    <submittedName>
        <fullName evidence="2">Transposase family protein</fullName>
    </submittedName>
</protein>